<gene>
    <name evidence="3" type="ORF">AVDCRST_MAG69-181</name>
</gene>
<reference evidence="3" key="1">
    <citation type="submission" date="2020-02" db="EMBL/GenBank/DDBJ databases">
        <authorList>
            <person name="Meier V. D."/>
        </authorList>
    </citation>
    <scope>NUCLEOTIDE SEQUENCE</scope>
    <source>
        <strain evidence="3">AVDCRST_MAG69</strain>
    </source>
</reference>
<protein>
    <submittedName>
        <fullName evidence="3">Uncharacterized protein</fullName>
    </submittedName>
</protein>
<keyword evidence="2" id="KW-0472">Membrane</keyword>
<keyword evidence="2" id="KW-1133">Transmembrane helix</keyword>
<feature type="region of interest" description="Disordered" evidence="1">
    <location>
        <begin position="136"/>
        <end position="162"/>
    </location>
</feature>
<dbReference type="AlphaFoldDB" id="A0A6J4RGS7"/>
<feature type="transmembrane region" description="Helical" evidence="2">
    <location>
        <begin position="57"/>
        <end position="78"/>
    </location>
</feature>
<name>A0A6J4RGS7_9ACTN</name>
<proteinExistence type="predicted"/>
<organism evidence="3">
    <name type="scientific">uncultured Solirubrobacteraceae bacterium</name>
    <dbReference type="NCBI Taxonomy" id="1162706"/>
    <lineage>
        <taxon>Bacteria</taxon>
        <taxon>Bacillati</taxon>
        <taxon>Actinomycetota</taxon>
        <taxon>Thermoleophilia</taxon>
        <taxon>Solirubrobacterales</taxon>
        <taxon>Solirubrobacteraceae</taxon>
        <taxon>environmental samples</taxon>
    </lineage>
</organism>
<accession>A0A6J4RGS7</accession>
<evidence type="ECO:0000256" key="1">
    <source>
        <dbReference type="SAM" id="MobiDB-lite"/>
    </source>
</evidence>
<keyword evidence="2" id="KW-0812">Transmembrane</keyword>
<feature type="region of interest" description="Disordered" evidence="1">
    <location>
        <begin position="79"/>
        <end position="105"/>
    </location>
</feature>
<evidence type="ECO:0000313" key="3">
    <source>
        <dbReference type="EMBL" id="CAA9472327.1"/>
    </source>
</evidence>
<sequence length="255" mass="25922">MADHRDGFHDLPILAELGSDLHRAAGQADEREASVPSRKATQGDGGRRRSQWLTRRPALMAAAVLILVALPIALTAGLSGTSSDREAGQGAEQVTSAAGEAGALARGTGPEEAWVLSAREAGCVGLDLAGRPAATTACSRESDQESAAAGAEDRGALRPEAARTPAGDIAVVNGSRDGFVFGIVPDTAVSVRVTIGDGGPITAPVRAMSTQGAGAEAKTFVAAVDEPIPPRARVTVIALDDRGGVVARHRTGRSP</sequence>
<feature type="region of interest" description="Disordered" evidence="1">
    <location>
        <begin position="23"/>
        <end position="51"/>
    </location>
</feature>
<feature type="compositionally biased region" description="Basic and acidic residues" evidence="1">
    <location>
        <begin position="23"/>
        <end position="33"/>
    </location>
</feature>
<dbReference type="EMBL" id="CADCVP010000024">
    <property type="protein sequence ID" value="CAA9472327.1"/>
    <property type="molecule type" value="Genomic_DNA"/>
</dbReference>
<evidence type="ECO:0000256" key="2">
    <source>
        <dbReference type="SAM" id="Phobius"/>
    </source>
</evidence>
<feature type="compositionally biased region" description="Basic and acidic residues" evidence="1">
    <location>
        <begin position="151"/>
        <end position="161"/>
    </location>
</feature>